<feature type="transmembrane region" description="Helical" evidence="1">
    <location>
        <begin position="96"/>
        <end position="118"/>
    </location>
</feature>
<evidence type="ECO:0000256" key="1">
    <source>
        <dbReference type="SAM" id="Phobius"/>
    </source>
</evidence>
<dbReference type="STRING" id="435908.IDSA_05080"/>
<keyword evidence="1" id="KW-0472">Membrane</keyword>
<dbReference type="OrthoDB" id="6238236at2"/>
<keyword evidence="1" id="KW-0812">Transmembrane</keyword>
<feature type="transmembrane region" description="Helical" evidence="1">
    <location>
        <begin position="44"/>
        <end position="62"/>
    </location>
</feature>
<accession>A0A094IY62</accession>
<evidence type="ECO:0000313" key="3">
    <source>
        <dbReference type="Proteomes" id="UP000054363"/>
    </source>
</evidence>
<dbReference type="Proteomes" id="UP000054363">
    <property type="component" value="Unassembled WGS sequence"/>
</dbReference>
<dbReference type="AlphaFoldDB" id="A0A094IY62"/>
<comment type="caution">
    <text evidence="2">The sequence shown here is derived from an EMBL/GenBank/DDBJ whole genome shotgun (WGS) entry which is preliminary data.</text>
</comment>
<evidence type="ECO:0000313" key="2">
    <source>
        <dbReference type="EMBL" id="KFZ32047.1"/>
    </source>
</evidence>
<protein>
    <submittedName>
        <fullName evidence="2">Membrane protein</fullName>
    </submittedName>
</protein>
<keyword evidence="3" id="KW-1185">Reference proteome</keyword>
<keyword evidence="1" id="KW-1133">Transmembrane helix</keyword>
<organism evidence="2 3">
    <name type="scientific">Pseudidiomarina salinarum</name>
    <dbReference type="NCBI Taxonomy" id="435908"/>
    <lineage>
        <taxon>Bacteria</taxon>
        <taxon>Pseudomonadati</taxon>
        <taxon>Pseudomonadota</taxon>
        <taxon>Gammaproteobacteria</taxon>
        <taxon>Alteromonadales</taxon>
        <taxon>Idiomarinaceae</taxon>
        <taxon>Pseudidiomarina</taxon>
    </lineage>
</organism>
<reference evidence="2 3" key="1">
    <citation type="submission" date="2014-06" db="EMBL/GenBank/DDBJ databases">
        <title>The draft genome sequence of Idiomarina salinarum ISL-52.</title>
        <authorList>
            <person name="Du J."/>
            <person name="Shao Z."/>
        </authorList>
    </citation>
    <scope>NUCLEOTIDE SEQUENCE [LARGE SCALE GENOMIC DNA]</scope>
    <source>
        <strain evidence="2 3">ISL-52</strain>
    </source>
</reference>
<dbReference type="RefSeq" id="WP_034774720.1">
    <property type="nucleotide sequence ID" value="NZ_JPER01000001.1"/>
</dbReference>
<sequence length="134" mass="14452">MSLTKRLVILAGLVGLLFYNATEAQLWAAIVDYQLSWYKLGVPLAWGLILGALVSLVGLRSFQRWLEPITFVAVSLLTLGLTGSAAVFAAHQIGGLMLPPMQLAATGLGIYLFGYSYARFNAASNAKKTTKDED</sequence>
<dbReference type="EMBL" id="JPER01000001">
    <property type="protein sequence ID" value="KFZ32047.1"/>
    <property type="molecule type" value="Genomic_DNA"/>
</dbReference>
<feature type="transmembrane region" description="Helical" evidence="1">
    <location>
        <begin position="69"/>
        <end position="90"/>
    </location>
</feature>
<dbReference type="eggNOG" id="ENOG50309SS">
    <property type="taxonomic scope" value="Bacteria"/>
</dbReference>
<gene>
    <name evidence="2" type="ORF">IDSA_05080</name>
</gene>
<proteinExistence type="predicted"/>
<name>A0A094IY62_9GAMM</name>